<keyword evidence="8" id="KW-1185">Reference proteome</keyword>
<dbReference type="PANTHER" id="PTHR47967:SF136">
    <property type="match status" value="1"/>
</dbReference>
<dbReference type="EMBL" id="PKMF04000171">
    <property type="protein sequence ID" value="KAK7845389.1"/>
    <property type="molecule type" value="Genomic_DNA"/>
</dbReference>
<evidence type="ECO:0000256" key="5">
    <source>
        <dbReference type="ARBA" id="ARBA00023180"/>
    </source>
</evidence>
<dbReference type="CDD" id="cd05476">
    <property type="entry name" value="pepsin_A_like_plant"/>
    <property type="match status" value="1"/>
</dbReference>
<keyword evidence="3" id="KW-0064">Aspartyl protease</keyword>
<evidence type="ECO:0000313" key="7">
    <source>
        <dbReference type="EMBL" id="KAK7845389.1"/>
    </source>
</evidence>
<dbReference type="GO" id="GO:0006508">
    <property type="term" value="P:proteolysis"/>
    <property type="evidence" value="ECO:0007669"/>
    <property type="project" value="UniProtKB-KW"/>
</dbReference>
<reference evidence="7 8" key="1">
    <citation type="journal article" date="2018" name="Sci. Data">
        <title>The draft genome sequence of cork oak.</title>
        <authorList>
            <person name="Ramos A.M."/>
            <person name="Usie A."/>
            <person name="Barbosa P."/>
            <person name="Barros P.M."/>
            <person name="Capote T."/>
            <person name="Chaves I."/>
            <person name="Simoes F."/>
            <person name="Abreu I."/>
            <person name="Carrasquinho I."/>
            <person name="Faro C."/>
            <person name="Guimaraes J.B."/>
            <person name="Mendonca D."/>
            <person name="Nobrega F."/>
            <person name="Rodrigues L."/>
            <person name="Saibo N.J.M."/>
            <person name="Varela M.C."/>
            <person name="Egas C."/>
            <person name="Matos J."/>
            <person name="Miguel C.M."/>
            <person name="Oliveira M.M."/>
            <person name="Ricardo C.P."/>
            <person name="Goncalves S."/>
        </authorList>
    </citation>
    <scope>NUCLEOTIDE SEQUENCE [LARGE SCALE GENOMIC DNA]</scope>
    <source>
        <strain evidence="8">cv. HL8</strain>
    </source>
</reference>
<evidence type="ECO:0000259" key="6">
    <source>
        <dbReference type="PROSITE" id="PS51767"/>
    </source>
</evidence>
<dbReference type="InterPro" id="IPR021109">
    <property type="entry name" value="Peptidase_aspartic_dom_sf"/>
</dbReference>
<organism evidence="7 8">
    <name type="scientific">Quercus suber</name>
    <name type="common">Cork oak</name>
    <dbReference type="NCBI Taxonomy" id="58331"/>
    <lineage>
        <taxon>Eukaryota</taxon>
        <taxon>Viridiplantae</taxon>
        <taxon>Streptophyta</taxon>
        <taxon>Embryophyta</taxon>
        <taxon>Tracheophyta</taxon>
        <taxon>Spermatophyta</taxon>
        <taxon>Magnoliopsida</taxon>
        <taxon>eudicotyledons</taxon>
        <taxon>Gunneridae</taxon>
        <taxon>Pentapetalae</taxon>
        <taxon>rosids</taxon>
        <taxon>fabids</taxon>
        <taxon>Fagales</taxon>
        <taxon>Fagaceae</taxon>
        <taxon>Quercus</taxon>
    </lineage>
</organism>
<dbReference type="PANTHER" id="PTHR47967">
    <property type="entry name" value="OS07G0603500 PROTEIN-RELATED"/>
    <property type="match status" value="1"/>
</dbReference>
<dbReference type="Gene3D" id="2.40.70.10">
    <property type="entry name" value="Acid Proteases"/>
    <property type="match status" value="2"/>
</dbReference>
<keyword evidence="4" id="KW-0378">Hydrolase</keyword>
<dbReference type="Pfam" id="PF14541">
    <property type="entry name" value="TAXi_C"/>
    <property type="match status" value="1"/>
</dbReference>
<feature type="domain" description="Peptidase A1" evidence="6">
    <location>
        <begin position="42"/>
        <end position="359"/>
    </location>
</feature>
<gene>
    <name evidence="7" type="primary">nep2_1</name>
    <name evidence="7" type="ORF">CFP56_009426</name>
</gene>
<evidence type="ECO:0000313" key="8">
    <source>
        <dbReference type="Proteomes" id="UP000237347"/>
    </source>
</evidence>
<dbReference type="PROSITE" id="PS51767">
    <property type="entry name" value="PEPTIDASE_A1"/>
    <property type="match status" value="1"/>
</dbReference>
<dbReference type="SUPFAM" id="SSF50630">
    <property type="entry name" value="Acid proteases"/>
    <property type="match status" value="1"/>
</dbReference>
<accession>A0AAW0L3L6</accession>
<dbReference type="InterPro" id="IPR032799">
    <property type="entry name" value="TAXi_C"/>
</dbReference>
<protein>
    <submittedName>
        <fullName evidence="7">Aspartic proteinase nepenthesin-2</fullName>
    </submittedName>
</protein>
<keyword evidence="5" id="KW-0325">Glycoprotein</keyword>
<comment type="similarity">
    <text evidence="1">Belongs to the peptidase A1 family.</text>
</comment>
<dbReference type="Proteomes" id="UP000237347">
    <property type="component" value="Unassembled WGS sequence"/>
</dbReference>
<dbReference type="InterPro" id="IPR034161">
    <property type="entry name" value="Pepsin-like_plant"/>
</dbReference>
<dbReference type="Pfam" id="PF14543">
    <property type="entry name" value="TAXi_N"/>
    <property type="match status" value="1"/>
</dbReference>
<dbReference type="InterPro" id="IPR033121">
    <property type="entry name" value="PEPTIDASE_A1"/>
</dbReference>
<name>A0AAW0L3L6_QUESU</name>
<comment type="caution">
    <text evidence="7">The sequence shown here is derived from an EMBL/GenBank/DDBJ whole genome shotgun (WGS) entry which is preliminary data.</text>
</comment>
<keyword evidence="2" id="KW-0645">Protease</keyword>
<dbReference type="InterPro" id="IPR032861">
    <property type="entry name" value="TAXi_N"/>
</dbReference>
<evidence type="ECO:0000256" key="4">
    <source>
        <dbReference type="ARBA" id="ARBA00022801"/>
    </source>
</evidence>
<evidence type="ECO:0000256" key="3">
    <source>
        <dbReference type="ARBA" id="ARBA00022750"/>
    </source>
</evidence>
<evidence type="ECO:0000256" key="2">
    <source>
        <dbReference type="ARBA" id="ARBA00022670"/>
    </source>
</evidence>
<dbReference type="GO" id="GO:0004190">
    <property type="term" value="F:aspartic-type endopeptidase activity"/>
    <property type="evidence" value="ECO:0007669"/>
    <property type="project" value="UniProtKB-KW"/>
</dbReference>
<dbReference type="InterPro" id="IPR051708">
    <property type="entry name" value="Plant_Aspart_Prot_A1"/>
</dbReference>
<dbReference type="AlphaFoldDB" id="A0AAW0L3L6"/>
<sequence>MVDLSKTRALHFQSMNFANVINSTKQGIKVLRPMVHNFGSFYVANIEFGTPPYSELLAVDTGSDETWVQGEGCHICFPLIVGNLKYQESMTYNYNMSREQNKCIFDRRYFDGSHTTGYLSGETFKFPTSEGACETYENLIFGVGLFNENIQFSRYMGESNKVAGIFGLGPGERSILKQLKDDTDLRFSYCLSDWIIEQNPFTYLHFGSDAQISGNGQATVQRTPLIPGQNHYNVEVLSIWLDGRKLRIDPAELQVRVDSSGGFIIDSGTTITLLVPNAYNTIRNAIVRYLRAYNWSPMANTGMMYDLCYNVQPTEYQQFPPLAIKFLGAKLEIGSHKLFKSVYENVYCLTIIPTSKHKG</sequence>
<evidence type="ECO:0000256" key="1">
    <source>
        <dbReference type="ARBA" id="ARBA00007447"/>
    </source>
</evidence>
<proteinExistence type="inferred from homology"/>